<evidence type="ECO:0000313" key="3">
    <source>
        <dbReference type="Proteomes" id="UP000712600"/>
    </source>
</evidence>
<dbReference type="Proteomes" id="UP000712600">
    <property type="component" value="Unassembled WGS sequence"/>
</dbReference>
<feature type="region of interest" description="Disordered" evidence="1">
    <location>
        <begin position="1"/>
        <end position="22"/>
    </location>
</feature>
<dbReference type="EMBL" id="QGKX02001521">
    <property type="protein sequence ID" value="KAF3512127.1"/>
    <property type="molecule type" value="Genomic_DNA"/>
</dbReference>
<reference evidence="2" key="1">
    <citation type="submission" date="2019-12" db="EMBL/GenBank/DDBJ databases">
        <title>Genome sequencing and annotation of Brassica cretica.</title>
        <authorList>
            <person name="Studholme D.J."/>
            <person name="Sarris P."/>
        </authorList>
    </citation>
    <scope>NUCLEOTIDE SEQUENCE</scope>
    <source>
        <strain evidence="2">PFS-109/04</strain>
        <tissue evidence="2">Leaf</tissue>
    </source>
</reference>
<accession>A0A8S9PGG0</accession>
<feature type="compositionally biased region" description="Low complexity" evidence="1">
    <location>
        <begin position="1"/>
        <end position="11"/>
    </location>
</feature>
<organism evidence="2 3">
    <name type="scientific">Brassica cretica</name>
    <name type="common">Mustard</name>
    <dbReference type="NCBI Taxonomy" id="69181"/>
    <lineage>
        <taxon>Eukaryota</taxon>
        <taxon>Viridiplantae</taxon>
        <taxon>Streptophyta</taxon>
        <taxon>Embryophyta</taxon>
        <taxon>Tracheophyta</taxon>
        <taxon>Spermatophyta</taxon>
        <taxon>Magnoliopsida</taxon>
        <taxon>eudicotyledons</taxon>
        <taxon>Gunneridae</taxon>
        <taxon>Pentapetalae</taxon>
        <taxon>rosids</taxon>
        <taxon>malvids</taxon>
        <taxon>Brassicales</taxon>
        <taxon>Brassicaceae</taxon>
        <taxon>Brassiceae</taxon>
        <taxon>Brassica</taxon>
    </lineage>
</organism>
<name>A0A8S9PGG0_BRACR</name>
<comment type="caution">
    <text evidence="2">The sequence shown here is derived from an EMBL/GenBank/DDBJ whole genome shotgun (WGS) entry which is preliminary data.</text>
</comment>
<dbReference type="AlphaFoldDB" id="A0A8S9PGG0"/>
<protein>
    <submittedName>
        <fullName evidence="2">Uncharacterized protein</fullName>
    </submittedName>
</protein>
<evidence type="ECO:0000256" key="1">
    <source>
        <dbReference type="SAM" id="MobiDB-lite"/>
    </source>
</evidence>
<proteinExistence type="predicted"/>
<sequence length="104" mass="11077">MRSGRGSPSGRTGLWWQPPSEFDSPHAETTLPLLDTKAFLQPLSSPPPSAPASIQFAQPSSLTSICSTQVAVIMKLRLHPTNAARVQLPDGSLLNEGLGGLRFV</sequence>
<gene>
    <name evidence="2" type="ORF">F2Q69_00003578</name>
</gene>
<evidence type="ECO:0000313" key="2">
    <source>
        <dbReference type="EMBL" id="KAF3512127.1"/>
    </source>
</evidence>